<sequence length="770" mass="88911">MIETRNVYINKLIAVTSAYSDLSFAKLYEHLRTIDVGSIGQSMSQLVQQRIAEIEKEKGELSVDNAQEFLEAFELIFGWANNLATDTPQAWGMSTPIPSVLFAGTVPMYDLLEQILSPVIDQRAHLFCRDVIHTDKIMYELVLDRLYGIPMTATPYIFEYIGEEEVTKYLKLEVDFSFVTVRPRTVLPTLDFSCVNNREMLDEANVQPLLQSIHLDNFIFEGFSMLRFTDATESFVLDSIQDMILNFNTYTRSEFVHSLLDKIKSVLGKQDVNCSLFPVLYLNGMPILKEGVAKSYLLFNEYIGGNIDNIEEYVLKYLESPFILSYNIHPDFDTQLDYFRAKIEALDVSSYVCFPLKHQEELVGFLELYTKEESTLSPSILTRLSPLFPVLIQLGYDLRLKFKNRLDTVILQNYTALQPAVQWRFNQAAAKYLKDYENTHESLPLERISFSNVYPLYGGVDLKDSTKLRNIAFRKDNKLHLDRLRSLMKYLPEGLFPDLAALKSFKRKMDKVDTWLATDRKVERMHDITAFFQEEVATFILTLSWLDDELDRQIKIYAESLGITYYQDAFEESLKQVNTLIAGNINKLNEFVQERFPSYFEKFRTDGIEYDFYIGQSITPSMVFNPTILRTFRRQQLVSMAQISQQVDRLQDSLPIAMNTTQLVFVHPTAIDISFRRDERRFDVEGGYNIRYQMIKKRIDKVLIRGTDERLVQPGKIAVVVQGEAEVSILIEDLLSVADMGLIKPDIEELELEELQGVSGLHALRVDVIL</sequence>
<accession>A0ABS1R1A3</accession>
<keyword evidence="2" id="KW-1185">Reference proteome</keyword>
<evidence type="ECO:0000313" key="1">
    <source>
        <dbReference type="EMBL" id="MBL1408470.1"/>
    </source>
</evidence>
<name>A0ABS1R1A3_9SPHI</name>
<organism evidence="1 2">
    <name type="scientific">Sphingobacterium faecale</name>
    <dbReference type="NCBI Taxonomy" id="2803775"/>
    <lineage>
        <taxon>Bacteria</taxon>
        <taxon>Pseudomonadati</taxon>
        <taxon>Bacteroidota</taxon>
        <taxon>Sphingobacteriia</taxon>
        <taxon>Sphingobacteriales</taxon>
        <taxon>Sphingobacteriaceae</taxon>
        <taxon>Sphingobacterium</taxon>
    </lineage>
</organism>
<dbReference type="RefSeq" id="WP_202102229.1">
    <property type="nucleotide sequence ID" value="NZ_JAERTY010000003.1"/>
</dbReference>
<dbReference type="Gene3D" id="3.30.450.40">
    <property type="match status" value="1"/>
</dbReference>
<reference evidence="1 2" key="1">
    <citation type="submission" date="2021-01" db="EMBL/GenBank/DDBJ databases">
        <title>C459-1 draft genome sequence.</title>
        <authorList>
            <person name="Zhang X.-F."/>
        </authorList>
    </citation>
    <scope>NUCLEOTIDE SEQUENCE [LARGE SCALE GENOMIC DNA]</scope>
    <source>
        <strain evidence="2">C459-1</strain>
    </source>
</reference>
<dbReference type="Proteomes" id="UP000625283">
    <property type="component" value="Unassembled WGS sequence"/>
</dbReference>
<comment type="caution">
    <text evidence="1">The sequence shown here is derived from an EMBL/GenBank/DDBJ whole genome shotgun (WGS) entry which is preliminary data.</text>
</comment>
<dbReference type="InterPro" id="IPR029016">
    <property type="entry name" value="GAF-like_dom_sf"/>
</dbReference>
<protein>
    <submittedName>
        <fullName evidence="1">GAF domain-containing protein</fullName>
    </submittedName>
</protein>
<dbReference type="EMBL" id="JAERTY010000003">
    <property type="protein sequence ID" value="MBL1408470.1"/>
    <property type="molecule type" value="Genomic_DNA"/>
</dbReference>
<gene>
    <name evidence="1" type="ORF">JKG61_06865</name>
</gene>
<proteinExistence type="predicted"/>
<evidence type="ECO:0000313" key="2">
    <source>
        <dbReference type="Proteomes" id="UP000625283"/>
    </source>
</evidence>